<dbReference type="SUPFAM" id="SSF56219">
    <property type="entry name" value="DNase I-like"/>
    <property type="match status" value="2"/>
</dbReference>
<keyword evidence="2" id="KW-0378">Hydrolase</keyword>
<gene>
    <name evidence="2" type="ORF">ACFPQ4_17825</name>
</gene>
<dbReference type="GO" id="GO:0004519">
    <property type="term" value="F:endonuclease activity"/>
    <property type="evidence" value="ECO:0007669"/>
    <property type="project" value="UniProtKB-KW"/>
</dbReference>
<sequence>MKWKAMTFNLRVNVDSDGPNAWPLRVAAVARTILRHKADIVCVQEGLYSMLRDLDPSLGHYGWIGEGRRGGFEDEFCAILYDKNKWRVEGGETGKPIDYIFASPDVAIERIEVDRGKYEGLYPSDHYPVCAVLSK</sequence>
<organism evidence="2 3">
    <name type="scientific">Cohnella yongneupensis</name>
    <dbReference type="NCBI Taxonomy" id="425006"/>
    <lineage>
        <taxon>Bacteria</taxon>
        <taxon>Bacillati</taxon>
        <taxon>Bacillota</taxon>
        <taxon>Bacilli</taxon>
        <taxon>Bacillales</taxon>
        <taxon>Paenibacillaceae</taxon>
        <taxon>Cohnella</taxon>
    </lineage>
</organism>
<comment type="caution">
    <text evidence="2">The sequence shown here is derived from an EMBL/GenBank/DDBJ whole genome shotgun (WGS) entry which is preliminary data.</text>
</comment>
<keyword evidence="3" id="KW-1185">Reference proteome</keyword>
<keyword evidence="2" id="KW-0255">Endonuclease</keyword>
<accession>A0ABW0R3J5</accession>
<keyword evidence="2" id="KW-0540">Nuclease</keyword>
<name>A0ABW0R3J5_9BACL</name>
<dbReference type="Proteomes" id="UP001596108">
    <property type="component" value="Unassembled WGS sequence"/>
</dbReference>
<dbReference type="InterPro" id="IPR036691">
    <property type="entry name" value="Endo/exonu/phosph_ase_sf"/>
</dbReference>
<dbReference type="Gene3D" id="3.60.10.10">
    <property type="entry name" value="Endonuclease/exonuclease/phosphatase"/>
    <property type="match status" value="2"/>
</dbReference>
<reference evidence="3" key="1">
    <citation type="journal article" date="2019" name="Int. J. Syst. Evol. Microbiol.">
        <title>The Global Catalogue of Microorganisms (GCM) 10K type strain sequencing project: providing services to taxonomists for standard genome sequencing and annotation.</title>
        <authorList>
            <consortium name="The Broad Institute Genomics Platform"/>
            <consortium name="The Broad Institute Genome Sequencing Center for Infectious Disease"/>
            <person name="Wu L."/>
            <person name="Ma J."/>
        </authorList>
    </citation>
    <scope>NUCLEOTIDE SEQUENCE [LARGE SCALE GENOMIC DNA]</scope>
    <source>
        <strain evidence="3">CGMCC 1.18578</strain>
    </source>
</reference>
<proteinExistence type="predicted"/>
<protein>
    <submittedName>
        <fullName evidence="2">Endonuclease/exonuclease/phosphatase family protein</fullName>
    </submittedName>
</protein>
<dbReference type="Pfam" id="PF03372">
    <property type="entry name" value="Exo_endo_phos"/>
    <property type="match status" value="1"/>
</dbReference>
<evidence type="ECO:0000313" key="3">
    <source>
        <dbReference type="Proteomes" id="UP001596108"/>
    </source>
</evidence>
<dbReference type="RefSeq" id="WP_378113235.1">
    <property type="nucleotide sequence ID" value="NZ_JBHSNC010000052.1"/>
</dbReference>
<evidence type="ECO:0000313" key="2">
    <source>
        <dbReference type="EMBL" id="MFC5531281.1"/>
    </source>
</evidence>
<feature type="domain" description="Endonuclease/exonuclease/phosphatase" evidence="1">
    <location>
        <begin position="6"/>
        <end position="85"/>
    </location>
</feature>
<evidence type="ECO:0000259" key="1">
    <source>
        <dbReference type="Pfam" id="PF03372"/>
    </source>
</evidence>
<dbReference type="EMBL" id="JBHSNC010000052">
    <property type="protein sequence ID" value="MFC5531281.1"/>
    <property type="molecule type" value="Genomic_DNA"/>
</dbReference>
<dbReference type="InterPro" id="IPR005135">
    <property type="entry name" value="Endo/exonuclease/phosphatase"/>
</dbReference>